<evidence type="ECO:0000313" key="3">
    <source>
        <dbReference type="EMBL" id="KAG8054954.1"/>
    </source>
</evidence>
<dbReference type="Proteomes" id="UP000729402">
    <property type="component" value="Unassembled WGS sequence"/>
</dbReference>
<dbReference type="InterPro" id="IPR044810">
    <property type="entry name" value="WRKY_plant"/>
</dbReference>
<feature type="domain" description="WRKY" evidence="2">
    <location>
        <begin position="125"/>
        <end position="187"/>
    </location>
</feature>
<sequence>MAFGQETMEQLYRELAGGHHLSAKLHALLEGPLDGRGLEEAVEVSRELRRVFMVSLYMLRPYSDSRVDEMVRAPPPDTTRTTDNSICLLTPTKDKRIRREEVSGIRRGREEMVTRTEITQSPHKDGCQWRKYGQKIIQNSNFPRYYFKCTFSRDRRCAAKKQVQRRDGGEPPVYLVTYLNEHTCQLQAAAAPGTPTTAGCSPTATSRVHSPPEVLDSTWNSAGGLYGSVVLPHADDVVGGAAAEENAAIVTCLATVIGGAVPPTPPPPSSSFSWKLSEEARPSGGAGGVPAAAAFVHSPSADGSVADEAAEMDCFPYDVSTLSPVEVAAPAPADHHPHLLIGSCDVPLALMETVWPHYTNAWR</sequence>
<proteinExistence type="predicted"/>
<reference evidence="3" key="1">
    <citation type="journal article" date="2021" name="bioRxiv">
        <title>Whole Genome Assembly and Annotation of Northern Wild Rice, Zizania palustris L., Supports a Whole Genome Duplication in the Zizania Genus.</title>
        <authorList>
            <person name="Haas M."/>
            <person name="Kono T."/>
            <person name="Macchietto M."/>
            <person name="Millas R."/>
            <person name="McGilp L."/>
            <person name="Shao M."/>
            <person name="Duquette J."/>
            <person name="Hirsch C.N."/>
            <person name="Kimball J."/>
        </authorList>
    </citation>
    <scope>NUCLEOTIDE SEQUENCE</scope>
    <source>
        <tissue evidence="3">Fresh leaf tissue</tissue>
    </source>
</reference>
<reference evidence="3" key="2">
    <citation type="submission" date="2021-02" db="EMBL/GenBank/DDBJ databases">
        <authorList>
            <person name="Kimball J.A."/>
            <person name="Haas M.W."/>
            <person name="Macchietto M."/>
            <person name="Kono T."/>
            <person name="Duquette J."/>
            <person name="Shao M."/>
        </authorList>
    </citation>
    <scope>NUCLEOTIDE SEQUENCE</scope>
    <source>
        <tissue evidence="3">Fresh leaf tissue</tissue>
    </source>
</reference>
<dbReference type="SMART" id="SM00774">
    <property type="entry name" value="WRKY"/>
    <property type="match status" value="1"/>
</dbReference>
<protein>
    <recommendedName>
        <fullName evidence="2">WRKY domain-containing protein</fullName>
    </recommendedName>
</protein>
<dbReference type="GO" id="GO:0003700">
    <property type="term" value="F:DNA-binding transcription factor activity"/>
    <property type="evidence" value="ECO:0007669"/>
    <property type="project" value="InterPro"/>
</dbReference>
<dbReference type="InterPro" id="IPR003657">
    <property type="entry name" value="WRKY_dom"/>
</dbReference>
<feature type="region of interest" description="Disordered" evidence="1">
    <location>
        <begin position="264"/>
        <end position="286"/>
    </location>
</feature>
<dbReference type="PROSITE" id="PS50811">
    <property type="entry name" value="WRKY"/>
    <property type="match status" value="1"/>
</dbReference>
<dbReference type="PANTHER" id="PTHR31282">
    <property type="entry name" value="WRKY TRANSCRIPTION FACTOR 21-RELATED"/>
    <property type="match status" value="1"/>
</dbReference>
<keyword evidence="4" id="KW-1185">Reference proteome</keyword>
<evidence type="ECO:0000256" key="1">
    <source>
        <dbReference type="SAM" id="MobiDB-lite"/>
    </source>
</evidence>
<evidence type="ECO:0000259" key="2">
    <source>
        <dbReference type="PROSITE" id="PS50811"/>
    </source>
</evidence>
<accession>A0A8J5SG23</accession>
<gene>
    <name evidence="3" type="ORF">GUJ93_ZPchr0001g29624</name>
</gene>
<dbReference type="GO" id="GO:0043565">
    <property type="term" value="F:sequence-specific DNA binding"/>
    <property type="evidence" value="ECO:0007669"/>
    <property type="project" value="InterPro"/>
</dbReference>
<evidence type="ECO:0000313" key="4">
    <source>
        <dbReference type="Proteomes" id="UP000729402"/>
    </source>
</evidence>
<dbReference type="AlphaFoldDB" id="A0A8J5SG23"/>
<dbReference type="OrthoDB" id="648354at2759"/>
<dbReference type="EMBL" id="JAAALK010000288">
    <property type="protein sequence ID" value="KAG8054954.1"/>
    <property type="molecule type" value="Genomic_DNA"/>
</dbReference>
<organism evidence="3 4">
    <name type="scientific">Zizania palustris</name>
    <name type="common">Northern wild rice</name>
    <dbReference type="NCBI Taxonomy" id="103762"/>
    <lineage>
        <taxon>Eukaryota</taxon>
        <taxon>Viridiplantae</taxon>
        <taxon>Streptophyta</taxon>
        <taxon>Embryophyta</taxon>
        <taxon>Tracheophyta</taxon>
        <taxon>Spermatophyta</taxon>
        <taxon>Magnoliopsida</taxon>
        <taxon>Liliopsida</taxon>
        <taxon>Poales</taxon>
        <taxon>Poaceae</taxon>
        <taxon>BOP clade</taxon>
        <taxon>Oryzoideae</taxon>
        <taxon>Oryzeae</taxon>
        <taxon>Zizaniinae</taxon>
        <taxon>Zizania</taxon>
    </lineage>
</organism>
<dbReference type="Pfam" id="PF03106">
    <property type="entry name" value="WRKY"/>
    <property type="match status" value="1"/>
</dbReference>
<name>A0A8J5SG23_ZIZPA</name>
<comment type="caution">
    <text evidence="3">The sequence shown here is derived from an EMBL/GenBank/DDBJ whole genome shotgun (WGS) entry which is preliminary data.</text>
</comment>